<accession>A0A0B7ANT4</accession>
<evidence type="ECO:0000313" key="1">
    <source>
        <dbReference type="EMBL" id="CEK82714.1"/>
    </source>
</evidence>
<protein>
    <submittedName>
        <fullName evidence="1">Uncharacterized protein</fullName>
    </submittedName>
</protein>
<organism evidence="1">
    <name type="scientific">Arion vulgaris</name>
    <dbReference type="NCBI Taxonomy" id="1028688"/>
    <lineage>
        <taxon>Eukaryota</taxon>
        <taxon>Metazoa</taxon>
        <taxon>Spiralia</taxon>
        <taxon>Lophotrochozoa</taxon>
        <taxon>Mollusca</taxon>
        <taxon>Gastropoda</taxon>
        <taxon>Heterobranchia</taxon>
        <taxon>Euthyneura</taxon>
        <taxon>Panpulmonata</taxon>
        <taxon>Eupulmonata</taxon>
        <taxon>Stylommatophora</taxon>
        <taxon>Helicina</taxon>
        <taxon>Arionoidea</taxon>
        <taxon>Arionidae</taxon>
        <taxon>Arion</taxon>
    </lineage>
</organism>
<dbReference type="EMBL" id="HACG01035849">
    <property type="protein sequence ID" value="CEK82714.1"/>
    <property type="molecule type" value="Transcribed_RNA"/>
</dbReference>
<reference evidence="1" key="1">
    <citation type="submission" date="2014-12" db="EMBL/GenBank/DDBJ databases">
        <title>Insight into the proteome of Arion vulgaris.</title>
        <authorList>
            <person name="Aradska J."/>
            <person name="Bulat T."/>
            <person name="Smidak R."/>
            <person name="Sarate P."/>
            <person name="Gangsoo J."/>
            <person name="Sialana F."/>
            <person name="Bilban M."/>
            <person name="Lubec G."/>
        </authorList>
    </citation>
    <scope>NUCLEOTIDE SEQUENCE</scope>
    <source>
        <tissue evidence="1">Skin</tissue>
    </source>
</reference>
<name>A0A0B7ANT4_9EUPU</name>
<dbReference type="AlphaFoldDB" id="A0A0B7ANT4"/>
<proteinExistence type="predicted"/>
<gene>
    <name evidence="1" type="primary">ORF133112</name>
</gene>
<sequence>MLIRQLLTEVHNVATFSAATAAVLILSEWSSSQYYYCHSAHTFTLLSLSQCPYRHIVISHSAHTVTLLLLSQCTYC</sequence>